<evidence type="ECO:0000256" key="2">
    <source>
        <dbReference type="ARBA" id="ARBA00022490"/>
    </source>
</evidence>
<keyword evidence="3" id="KW-0810">Translation regulation</keyword>
<dbReference type="PANTHER" id="PTHR23254">
    <property type="entry name" value="EIF4G DOMAIN PROTEIN"/>
    <property type="match status" value="1"/>
</dbReference>
<name>A0AAV8XDE4_9CUCU</name>
<evidence type="ECO:0000313" key="5">
    <source>
        <dbReference type="EMBL" id="KAJ8937051.1"/>
    </source>
</evidence>
<dbReference type="Gene3D" id="1.25.40.180">
    <property type="match status" value="1"/>
</dbReference>
<keyword evidence="6" id="KW-1185">Reference proteome</keyword>
<dbReference type="EMBL" id="JANEYF010003357">
    <property type="protein sequence ID" value="KAJ8937051.1"/>
    <property type="molecule type" value="Genomic_DNA"/>
</dbReference>
<dbReference type="InterPro" id="IPR051367">
    <property type="entry name" value="mRNA_TranslReg/HistoneTransl"/>
</dbReference>
<feature type="domain" description="MIF4G" evidence="4">
    <location>
        <begin position="153"/>
        <end position="338"/>
    </location>
</feature>
<evidence type="ECO:0000256" key="3">
    <source>
        <dbReference type="ARBA" id="ARBA00022845"/>
    </source>
</evidence>
<reference evidence="5" key="1">
    <citation type="journal article" date="2023" name="Insect Mol. Biol.">
        <title>Genome sequencing provides insights into the evolution of gene families encoding plant cell wall-degrading enzymes in longhorned beetles.</title>
        <authorList>
            <person name="Shin N.R."/>
            <person name="Okamura Y."/>
            <person name="Kirsch R."/>
            <person name="Pauchet Y."/>
        </authorList>
    </citation>
    <scope>NUCLEOTIDE SEQUENCE</scope>
    <source>
        <strain evidence="5">RBIC_L_NR</strain>
    </source>
</reference>
<dbReference type="PANTHER" id="PTHR23254:SF15">
    <property type="entry name" value="POLYADENYLATE-BINDING PROTEIN-INTERACTING PROTEIN 1"/>
    <property type="match status" value="1"/>
</dbReference>
<gene>
    <name evidence="5" type="ORF">NQ314_012045</name>
</gene>
<dbReference type="AlphaFoldDB" id="A0AAV8XDE4"/>
<dbReference type="SMART" id="SM00543">
    <property type="entry name" value="MIF4G"/>
    <property type="match status" value="1"/>
</dbReference>
<dbReference type="Pfam" id="PF02854">
    <property type="entry name" value="MIF4G"/>
    <property type="match status" value="1"/>
</dbReference>
<sequence length="420" mass="47814">MENKPMLWDKNSETFQSLRQPNSIPGTLEIQEANSRQPSVYSQSNIVKNNRESNIKLEASEIRLPTVKTELTVKEEKLKDIIANSTLKADAPEWFPSCVSNNIQSSTSNIQKRLKIHKQPQDTDYLQNSNIAEKYSDNVPDQCYSADEDSPDIIRLKQIINTLTKDPGQFDNLLDLFMETLLPYFEDIIALSIIAQLLVEQAINNSNFRYTGARLCWYVEQNCPEFRAELHLKCKKQLEDNVNKQNVLLFIAELYTQLPHLTVYGALLIDSFKQLLTKGGNDNVKCICQALKLTGHSLEQSNKTDLDEVLSQLKSVKNSVSGSVSTLVNSVINLRSSNWGYSSETSDNMDPVTDGFYYKGLPNTVFYHTDGHMFTSEEKEFLAAHMDSNAEYLSDNSDPDDLCNPNPKWMKKFRQLLKNL</sequence>
<proteinExistence type="predicted"/>
<dbReference type="SUPFAM" id="SSF48371">
    <property type="entry name" value="ARM repeat"/>
    <property type="match status" value="1"/>
</dbReference>
<dbReference type="GO" id="GO:0008494">
    <property type="term" value="F:translation activator activity"/>
    <property type="evidence" value="ECO:0007669"/>
    <property type="project" value="TreeGrafter"/>
</dbReference>
<organism evidence="5 6">
    <name type="scientific">Rhamnusium bicolor</name>
    <dbReference type="NCBI Taxonomy" id="1586634"/>
    <lineage>
        <taxon>Eukaryota</taxon>
        <taxon>Metazoa</taxon>
        <taxon>Ecdysozoa</taxon>
        <taxon>Arthropoda</taxon>
        <taxon>Hexapoda</taxon>
        <taxon>Insecta</taxon>
        <taxon>Pterygota</taxon>
        <taxon>Neoptera</taxon>
        <taxon>Endopterygota</taxon>
        <taxon>Coleoptera</taxon>
        <taxon>Polyphaga</taxon>
        <taxon>Cucujiformia</taxon>
        <taxon>Chrysomeloidea</taxon>
        <taxon>Cerambycidae</taxon>
        <taxon>Lepturinae</taxon>
        <taxon>Rhagiini</taxon>
        <taxon>Rhamnusium</taxon>
    </lineage>
</organism>
<accession>A0AAV8XDE4</accession>
<comment type="caution">
    <text evidence="5">The sequence shown here is derived from an EMBL/GenBank/DDBJ whole genome shotgun (WGS) entry which is preliminary data.</text>
</comment>
<evidence type="ECO:0000256" key="1">
    <source>
        <dbReference type="ARBA" id="ARBA00004496"/>
    </source>
</evidence>
<keyword evidence="2" id="KW-0963">Cytoplasm</keyword>
<dbReference type="GO" id="GO:0005737">
    <property type="term" value="C:cytoplasm"/>
    <property type="evidence" value="ECO:0007669"/>
    <property type="project" value="UniProtKB-SubCell"/>
</dbReference>
<comment type="subcellular location">
    <subcellularLocation>
        <location evidence="1">Cytoplasm</location>
    </subcellularLocation>
</comment>
<dbReference type="InterPro" id="IPR003890">
    <property type="entry name" value="MIF4G-like_typ-3"/>
</dbReference>
<evidence type="ECO:0000259" key="4">
    <source>
        <dbReference type="SMART" id="SM00543"/>
    </source>
</evidence>
<dbReference type="Proteomes" id="UP001162156">
    <property type="component" value="Unassembled WGS sequence"/>
</dbReference>
<dbReference type="InterPro" id="IPR016024">
    <property type="entry name" value="ARM-type_fold"/>
</dbReference>
<dbReference type="GO" id="GO:0006446">
    <property type="term" value="P:regulation of translational initiation"/>
    <property type="evidence" value="ECO:0007669"/>
    <property type="project" value="TreeGrafter"/>
</dbReference>
<evidence type="ECO:0000313" key="6">
    <source>
        <dbReference type="Proteomes" id="UP001162156"/>
    </source>
</evidence>
<dbReference type="GO" id="GO:0003723">
    <property type="term" value="F:RNA binding"/>
    <property type="evidence" value="ECO:0007669"/>
    <property type="project" value="InterPro"/>
</dbReference>
<protein>
    <recommendedName>
        <fullName evidence="4">MIF4G domain-containing protein</fullName>
    </recommendedName>
</protein>